<proteinExistence type="predicted"/>
<organism evidence="2 3">
    <name type="scientific">Burkholderia multivorans CGD2</name>
    <dbReference type="NCBI Taxonomy" id="513052"/>
    <lineage>
        <taxon>Bacteria</taxon>
        <taxon>Pseudomonadati</taxon>
        <taxon>Pseudomonadota</taxon>
        <taxon>Betaproteobacteria</taxon>
        <taxon>Burkholderiales</taxon>
        <taxon>Burkholderiaceae</taxon>
        <taxon>Burkholderia</taxon>
        <taxon>Burkholderia cepacia complex</taxon>
    </lineage>
</organism>
<gene>
    <name evidence="2" type="ORF">BURMUCGD2_3116</name>
</gene>
<comment type="caution">
    <text evidence="2">The sequence shown here is derived from an EMBL/GenBank/DDBJ whole genome shotgun (WGS) entry which is preliminary data.</text>
</comment>
<sequence length="46" mass="5296">MERRIRDFTIGARRLRRARPPAMAARGAGKMQPSSARRPPRPPVWN</sequence>
<dbReference type="Proteomes" id="UP000004535">
    <property type="component" value="Unassembled WGS sequence"/>
</dbReference>
<dbReference type="AlphaFoldDB" id="B9BXG4"/>
<feature type="compositionally biased region" description="Low complexity" evidence="1">
    <location>
        <begin position="20"/>
        <end position="29"/>
    </location>
</feature>
<reference evidence="2 3" key="1">
    <citation type="journal article" date="2012" name="J. Bacteriol.">
        <title>Draft Genome Sequence Determination for Cystic Fibrosis and Chronic Granulomatous Disease Burkholderia multivorans Isolates.</title>
        <authorList>
            <person name="Varga J.J."/>
            <person name="Losada L."/>
            <person name="Zelazny A.M."/>
            <person name="Brinkac L."/>
            <person name="Harkins D."/>
            <person name="Radune D."/>
            <person name="Hostetler J."/>
            <person name="Sampaio E.P."/>
            <person name="Ronning C.M."/>
            <person name="Nierman W.C."/>
            <person name="Greenberg D.E."/>
            <person name="Holland S.M."/>
            <person name="Goldberg J.B."/>
        </authorList>
    </citation>
    <scope>NUCLEOTIDE SEQUENCE [LARGE SCALE GENOMIC DNA]</scope>
    <source>
        <strain evidence="2 3">CGD2</strain>
    </source>
</reference>
<evidence type="ECO:0000256" key="1">
    <source>
        <dbReference type="SAM" id="MobiDB-lite"/>
    </source>
</evidence>
<evidence type="ECO:0000313" key="2">
    <source>
        <dbReference type="EMBL" id="EEE04394.1"/>
    </source>
</evidence>
<evidence type="ECO:0000313" key="3">
    <source>
        <dbReference type="Proteomes" id="UP000004535"/>
    </source>
</evidence>
<protein>
    <submittedName>
        <fullName evidence="2">Uncharacterized protein</fullName>
    </submittedName>
</protein>
<name>B9BXG4_9BURK</name>
<feature type="region of interest" description="Disordered" evidence="1">
    <location>
        <begin position="1"/>
        <end position="46"/>
    </location>
</feature>
<dbReference type="EMBL" id="ACFC01000015">
    <property type="protein sequence ID" value="EEE04394.1"/>
    <property type="molecule type" value="Genomic_DNA"/>
</dbReference>
<accession>B9BXG4</accession>